<organism evidence="1 2">
    <name type="scientific">Sinorhizobium phage phiN3</name>
    <dbReference type="NCBI Taxonomy" id="1647405"/>
    <lineage>
        <taxon>Viruses</taxon>
        <taxon>Duplodnaviria</taxon>
        <taxon>Heunggongvirae</taxon>
        <taxon>Uroviricota</taxon>
        <taxon>Caudoviricetes</taxon>
        <taxon>Emdodecavirus</taxon>
        <taxon>Emdodecavirus N3</taxon>
    </lineage>
</organism>
<gene>
    <name evidence="1" type="ORF">PHIN3_138</name>
</gene>
<dbReference type="GeneID" id="26638869"/>
<name>A0A0F6WCN6_9CAUD</name>
<keyword evidence="2" id="KW-1185">Reference proteome</keyword>
<dbReference type="RefSeq" id="YP_009212378.1">
    <property type="nucleotide sequence ID" value="NC_028945.1"/>
</dbReference>
<reference evidence="1 2" key="1">
    <citation type="submission" date="2015-04" db="EMBL/GenBank/DDBJ databases">
        <authorList>
            <person name="Hodson T.S."/>
            <person name="Hyde J.R."/>
            <person name="Schouten J.T."/>
            <person name="Crockett J.T."/>
            <person name="Smith T.A."/>
            <person name="Merrill B.D."/>
            <person name="Crook M.B."/>
            <person name="Griffitts J.S."/>
            <person name="Burnett S.H."/>
            <person name="Grose J.H."/>
            <person name="Breakwell D.P."/>
        </authorList>
    </citation>
    <scope>NUCLEOTIDE SEQUENCE [LARGE SCALE GENOMIC DNA]</scope>
</reference>
<dbReference type="KEGG" id="vg:26638869"/>
<accession>A0A0F6WCN6</accession>
<proteinExistence type="predicted"/>
<evidence type="ECO:0000313" key="2">
    <source>
        <dbReference type="Proteomes" id="UP000202958"/>
    </source>
</evidence>
<dbReference type="EMBL" id="KR052482">
    <property type="protein sequence ID" value="AKF13401.1"/>
    <property type="molecule type" value="Genomic_DNA"/>
</dbReference>
<sequence>MTKYVVVWNVEGNELILQEAYSYEPRIFDIKEAADEVAKAIGNCRVIPVAEPDSDPSEN</sequence>
<protein>
    <submittedName>
        <fullName evidence="1">Uncharacterized protein</fullName>
    </submittedName>
</protein>
<dbReference type="Proteomes" id="UP000202958">
    <property type="component" value="Segment"/>
</dbReference>
<evidence type="ECO:0000313" key="1">
    <source>
        <dbReference type="EMBL" id="AKF13401.1"/>
    </source>
</evidence>